<feature type="compositionally biased region" description="Gly residues" evidence="1">
    <location>
        <begin position="433"/>
        <end position="457"/>
    </location>
</feature>
<feature type="region of interest" description="Disordered" evidence="1">
    <location>
        <begin position="19"/>
        <end position="56"/>
    </location>
</feature>
<feature type="compositionally biased region" description="Acidic residues" evidence="1">
    <location>
        <begin position="458"/>
        <end position="486"/>
    </location>
</feature>
<dbReference type="PROSITE" id="PS51318">
    <property type="entry name" value="TAT"/>
    <property type="match status" value="1"/>
</dbReference>
<feature type="compositionally biased region" description="Low complexity" evidence="1">
    <location>
        <begin position="487"/>
        <end position="496"/>
    </location>
</feature>
<protein>
    <submittedName>
        <fullName evidence="3">Pyrrolo-quinoline quinone</fullName>
    </submittedName>
</protein>
<dbReference type="InterPro" id="IPR011047">
    <property type="entry name" value="Quinoprotein_ADH-like_sf"/>
</dbReference>
<dbReference type="AlphaFoldDB" id="L9ZW90"/>
<dbReference type="SUPFAM" id="SSF50998">
    <property type="entry name" value="Quinoprotein alcohol dehydrogenase-like"/>
    <property type="match status" value="2"/>
</dbReference>
<organism evidence="3 4">
    <name type="scientific">Natrialba taiwanensis DSM 12281</name>
    <dbReference type="NCBI Taxonomy" id="1230458"/>
    <lineage>
        <taxon>Archaea</taxon>
        <taxon>Methanobacteriati</taxon>
        <taxon>Methanobacteriota</taxon>
        <taxon>Stenosarchaea group</taxon>
        <taxon>Halobacteria</taxon>
        <taxon>Halobacteriales</taxon>
        <taxon>Natrialbaceae</taxon>
        <taxon>Natrialba</taxon>
    </lineage>
</organism>
<feature type="region of interest" description="Disordered" evidence="1">
    <location>
        <begin position="394"/>
        <end position="535"/>
    </location>
</feature>
<dbReference type="InterPro" id="IPR002372">
    <property type="entry name" value="PQQ_rpt_dom"/>
</dbReference>
<feature type="compositionally biased region" description="Acidic residues" evidence="1">
    <location>
        <begin position="511"/>
        <end position="523"/>
    </location>
</feature>
<evidence type="ECO:0000313" key="4">
    <source>
        <dbReference type="Proteomes" id="UP000011648"/>
    </source>
</evidence>
<dbReference type="PANTHER" id="PTHR34512:SF30">
    <property type="entry name" value="OUTER MEMBRANE PROTEIN ASSEMBLY FACTOR BAMB"/>
    <property type="match status" value="1"/>
</dbReference>
<evidence type="ECO:0000259" key="2">
    <source>
        <dbReference type="Pfam" id="PF13360"/>
    </source>
</evidence>
<feature type="compositionally biased region" description="Acidic residues" evidence="1">
    <location>
        <begin position="398"/>
        <end position="432"/>
    </location>
</feature>
<dbReference type="InterPro" id="IPR015943">
    <property type="entry name" value="WD40/YVTN_repeat-like_dom_sf"/>
</dbReference>
<dbReference type="EMBL" id="AOIL01000049">
    <property type="protein sequence ID" value="ELY89423.1"/>
    <property type="molecule type" value="Genomic_DNA"/>
</dbReference>
<reference evidence="3 4" key="1">
    <citation type="journal article" date="2014" name="PLoS Genet.">
        <title>Phylogenetically driven sequencing of extremely halophilic archaea reveals strategies for static and dynamic osmo-response.</title>
        <authorList>
            <person name="Becker E.A."/>
            <person name="Seitzer P.M."/>
            <person name="Tritt A."/>
            <person name="Larsen D."/>
            <person name="Krusor M."/>
            <person name="Yao A.I."/>
            <person name="Wu D."/>
            <person name="Madern D."/>
            <person name="Eisen J.A."/>
            <person name="Darling A.E."/>
            <person name="Facciotti M.T."/>
        </authorList>
    </citation>
    <scope>NUCLEOTIDE SEQUENCE [LARGE SCALE GENOMIC DNA]</scope>
    <source>
        <strain evidence="3 4">DSM 12281</strain>
    </source>
</reference>
<dbReference type="RefSeq" id="WP_006826498.1">
    <property type="nucleotide sequence ID" value="NZ_AOIL01000049.1"/>
</dbReference>
<keyword evidence="4" id="KW-1185">Reference proteome</keyword>
<name>L9ZW90_9EURY</name>
<dbReference type="PANTHER" id="PTHR34512">
    <property type="entry name" value="CELL SURFACE PROTEIN"/>
    <property type="match status" value="1"/>
</dbReference>
<dbReference type="Gene3D" id="2.130.10.10">
    <property type="entry name" value="YVTN repeat-like/Quinoprotein amine dehydrogenase"/>
    <property type="match status" value="1"/>
</dbReference>
<sequence>MWNRRSVLATGAALSIGTGLTSVGAGATEADADELPDPDRDPGPNEDWPSHRGDPGHARYIADGHEFSGGELEAAWSVEGAGGSTIAVADETVYTSTDGGVVALDATDGTVVWENTDIDAGTPSVAGETVYLSGNEVVALDRANGSVRWETEFDPEEEIVWQTVAYGGVYAVADGTLYALEADDGSVRWKKESVGSDDEYKFFTAPAAANGVIYSVTGAGLIALDPETGAEVWQKGTIASQPDAVYATSEAVAYAADGSPEWPLRDAQTGEFVAVGYGFREIAFGEEIHVGGGSDQDYSGSSIRGDEYSWSLDVMYTYGQAVISGETVFTYLTRDGGGPNPEWRDYDENLVALNKYDGSVKWVLSKDDAPVGRIRAISGETIYVDHDGELVALRDESGGDDQPDESEENDDTDGGNDEGDGSDDSDENDDADGGNGEQDGSDGSGGNNETDGGNGEGDGSDGGDDHQDGDDDSDTVGDDGDGDDGASADGNDSDAGTGNGGMEDTGNESNAENETDTGNDTDDTVPGFTTGAGLLGGAFGLEWLRRKAGVDDSTSVNDQSE</sequence>
<evidence type="ECO:0000256" key="1">
    <source>
        <dbReference type="SAM" id="MobiDB-lite"/>
    </source>
</evidence>
<dbReference type="SMART" id="SM00564">
    <property type="entry name" value="PQQ"/>
    <property type="match status" value="5"/>
</dbReference>
<dbReference type="Proteomes" id="UP000011648">
    <property type="component" value="Unassembled WGS sequence"/>
</dbReference>
<feature type="compositionally biased region" description="Basic and acidic residues" evidence="1">
    <location>
        <begin position="37"/>
        <end position="56"/>
    </location>
</feature>
<evidence type="ECO:0000313" key="3">
    <source>
        <dbReference type="EMBL" id="ELY89423.1"/>
    </source>
</evidence>
<comment type="caution">
    <text evidence="3">The sequence shown here is derived from an EMBL/GenBank/DDBJ whole genome shotgun (WGS) entry which is preliminary data.</text>
</comment>
<feature type="domain" description="Pyrrolo-quinoline quinone repeat" evidence="2">
    <location>
        <begin position="98"/>
        <end position="242"/>
    </location>
</feature>
<dbReference type="STRING" id="1230458.C484_14050"/>
<dbReference type="InterPro" id="IPR006311">
    <property type="entry name" value="TAT_signal"/>
</dbReference>
<gene>
    <name evidence="3" type="ORF">C484_14050</name>
</gene>
<dbReference type="Pfam" id="PF13360">
    <property type="entry name" value="PQQ_2"/>
    <property type="match status" value="1"/>
</dbReference>
<dbReference type="InterPro" id="IPR018391">
    <property type="entry name" value="PQQ_b-propeller_rpt"/>
</dbReference>
<dbReference type="OrthoDB" id="136681at2157"/>
<dbReference type="PATRIC" id="fig|1230458.4.peg.2836"/>
<accession>L9ZW90</accession>
<proteinExistence type="predicted"/>